<dbReference type="OrthoDB" id="6119313at2759"/>
<feature type="coiled-coil region" evidence="1">
    <location>
        <begin position="80"/>
        <end position="144"/>
    </location>
</feature>
<keyword evidence="4" id="KW-1185">Reference proteome</keyword>
<feature type="compositionally biased region" description="Polar residues" evidence="2">
    <location>
        <begin position="433"/>
        <end position="442"/>
    </location>
</feature>
<evidence type="ECO:0000313" key="4">
    <source>
        <dbReference type="Proteomes" id="UP000183832"/>
    </source>
</evidence>
<evidence type="ECO:0000256" key="2">
    <source>
        <dbReference type="SAM" id="MobiDB-lite"/>
    </source>
</evidence>
<feature type="region of interest" description="Disordered" evidence="2">
    <location>
        <begin position="1555"/>
        <end position="1581"/>
    </location>
</feature>
<dbReference type="Proteomes" id="UP000183832">
    <property type="component" value="Unassembled WGS sequence"/>
</dbReference>
<name>A0A1J1HTX1_9DIPT</name>
<feature type="region of interest" description="Disordered" evidence="2">
    <location>
        <begin position="1"/>
        <end position="25"/>
    </location>
</feature>
<feature type="compositionally biased region" description="Basic and acidic residues" evidence="2">
    <location>
        <begin position="1555"/>
        <end position="1572"/>
    </location>
</feature>
<keyword evidence="1" id="KW-0175">Coiled coil</keyword>
<dbReference type="EMBL" id="CVRI01000021">
    <property type="protein sequence ID" value="CRK91445.1"/>
    <property type="molecule type" value="Genomic_DNA"/>
</dbReference>
<feature type="region of interest" description="Disordered" evidence="2">
    <location>
        <begin position="431"/>
        <end position="457"/>
    </location>
</feature>
<evidence type="ECO:0000313" key="3">
    <source>
        <dbReference type="EMBL" id="CRK91445.1"/>
    </source>
</evidence>
<protein>
    <submittedName>
        <fullName evidence="3">CLUMA_CG005114, isoform A</fullName>
    </submittedName>
</protein>
<reference evidence="3 4" key="1">
    <citation type="submission" date="2015-04" db="EMBL/GenBank/DDBJ databases">
        <authorList>
            <person name="Syromyatnikov M.Y."/>
            <person name="Popov V.N."/>
        </authorList>
    </citation>
    <scope>NUCLEOTIDE SEQUENCE [LARGE SCALE GENOMIC DNA]</scope>
</reference>
<gene>
    <name evidence="3" type="ORF">CLUMA_CG005114</name>
</gene>
<organism evidence="3 4">
    <name type="scientific">Clunio marinus</name>
    <dbReference type="NCBI Taxonomy" id="568069"/>
    <lineage>
        <taxon>Eukaryota</taxon>
        <taxon>Metazoa</taxon>
        <taxon>Ecdysozoa</taxon>
        <taxon>Arthropoda</taxon>
        <taxon>Hexapoda</taxon>
        <taxon>Insecta</taxon>
        <taxon>Pterygota</taxon>
        <taxon>Neoptera</taxon>
        <taxon>Endopterygota</taxon>
        <taxon>Diptera</taxon>
        <taxon>Nematocera</taxon>
        <taxon>Chironomoidea</taxon>
        <taxon>Chironomidae</taxon>
        <taxon>Clunio</taxon>
    </lineage>
</organism>
<accession>A0A1J1HTX1</accession>
<sequence length="1776" mass="205442">MDVNDNLNHPEKLISSDDAAESGHLNSSCGIQDEDLINHEELSSIDISEACRNPVQGIEKLTEEHDQVSETFTEEYDQASETLTEELNQVSETLSEEHNQANETLTDENNQASETLIDELNQDSETLSEENNQASETLAEELNQTSEILLEEPHQVSETLSEEPNQASETLTDDLNQTSEILTDELNQVIQQDSVHENNIDKKINNDLINSFQDTEEDKNTSTDDKGNENLSIEIEAQNQSQNVCSEIFNCCEKIEDLKDSFDEDETSAHLKLDLDVEILRNSKQQESDNFQIIEAKGNISMEFELSDSEVRRDINAPHDVEIDSEHDKNTTEINESSNVSCEEKITEELIEENKSSDIFCEEKITQELMEEESLNQLSTKYIQTGIKNFLGECSTEDVSDQEEPLKKLRRTSESNSLKKLSIVDSLLDKMRQTNSDSSETETVVKPSEKTTEESEDDLLVELKAPLRFTKPSNPNQLPTPIVKNQKIASAFTNTLEDYQRTVARQKQNLLPQERDKSEVNERLQVPQMKEPRSLPHRPRTVAEKRKLLHDTNLKYLMVEQEGKIFKQVQRHKMQNPINFALLDTLLHENVPIQRGAHKVLAWLRTREGKFIQQYMDVDGNTLKLNGSIGNHDAKFLPEQSSKPFSKRRKTMMRSTRCCRGGRISKQTFESFVNNESIRKFVKKANSDHFLSFEKKFLDHKLLSIKPRPLSKKIEFINENFKLNDNKDEDDLFLGNYSRFDLPNILMKVTVETRKALDQNCKMYLREILPYKDLDENWCEFALSTLVEKEREKNGKEKDFEFKIPYENNKQNIIVREISKSKDNRDKFLTSYDDDSNEDSSDDDMEWTFAKDVDKNDLLECEIVDIIKDLTNSVFLNVNDDLFTQIDPHDSRVISESSPIKSKEAVDELSSLPKTTKDSKSRRMMSELKKLNANIYKSDTVNVEDEQDIRRHATAHLGKIERELRPTVIVTESNTVLLGNQDKDSRRIKRVPKKFADYLKPTWSALSDAEDEPLNKKMKFNNDETNYENLSHSHLKEVRDEVKKIIHCCVDLRRLHRLEDVSVWCLVHKLYKCDCKRFAPIPSQSFPTRISNPQQSQPTTLLKTTAQLALRMSQTKPKINIASTKAILIEESSDDDENENYSDNETSRRVMPVKIKMGKENKNSNASAFFSNVDGIPKLEITNLIDLINGGIGPIFINVYDCKTMRLNPITRSILNNKSALIYSNQSAYFIDKTRVDLKKLDFSQFEEELDHPIFILQSKDTIPLPVSSTMSANFFKIIFNKDSESCIQVTERGALNEISGIIDSILRNVRKKIEMQIGDETNDLIKEQISRLSRESSRSRSTSLSFSSSNSSPLHFQGKQLIEAPPPGIKTPLMEEFNKIFSMRMQRLVSLVSSNTLGLRPSFEMLNKFYLYQWKLLLKSYEEELVQIWLVTLESEQDKKYQLMVLTHTNVKPEIEHARRENIVNIRKLNISDKIPELARLIILRVEKKCINNMTILFYGCKGYLRMCGMLNSKEDYTKSFIAKPTKLTHPRVTAKIQKIYNIWYQSMMKKKSENEKEKENQEEKVVEKNKPVTPQQNQSLPVNPTRFLPMMRKMSGNNATHSEYKWFLFNISDDFSDIFIKSWRRYLSYRVIMEAIEKAKQRKRAIQLRPSMQVSKWPKIYALPAAPLSFKEHESMTENFLIFGPYLRHSNSNLLLMQNVDGKLMLRDEYEKHNKIKRTSRTRCLWIYANTLKCINDADPLPLRLVWGKHGVDHHSVEDNTVRTIKQENDSESS</sequence>
<proteinExistence type="predicted"/>
<evidence type="ECO:0000256" key="1">
    <source>
        <dbReference type="SAM" id="Coils"/>
    </source>
</evidence>
<dbReference type="STRING" id="568069.A0A1J1HTX1"/>